<dbReference type="Pfam" id="PF07195">
    <property type="entry name" value="FliD_C"/>
    <property type="match status" value="1"/>
</dbReference>
<organism evidence="12 13">
    <name type="scientific">Erwinia mallotivora</name>
    <dbReference type="NCBI Taxonomy" id="69222"/>
    <lineage>
        <taxon>Bacteria</taxon>
        <taxon>Pseudomonadati</taxon>
        <taxon>Pseudomonadota</taxon>
        <taxon>Gammaproteobacteria</taxon>
        <taxon>Enterobacterales</taxon>
        <taxon>Erwiniaceae</taxon>
        <taxon>Erwinia</taxon>
    </lineage>
</organism>
<evidence type="ECO:0000256" key="4">
    <source>
        <dbReference type="ARBA" id="ARBA00023054"/>
    </source>
</evidence>
<keyword evidence="5 7" id="KW-0975">Bacterial flagellum</keyword>
<dbReference type="EMBL" id="JFHN01000071">
    <property type="protein sequence ID" value="EXU73891.1"/>
    <property type="molecule type" value="Genomic_DNA"/>
</dbReference>
<dbReference type="RefSeq" id="WP_235192800.1">
    <property type="nucleotide sequence ID" value="NZ_JFHN01000071.1"/>
</dbReference>
<feature type="region of interest" description="Disordered" evidence="8">
    <location>
        <begin position="1"/>
        <end position="93"/>
    </location>
</feature>
<reference evidence="12 13" key="1">
    <citation type="submission" date="2014-02" db="EMBL/GenBank/DDBJ databases">
        <title>Draft genome of Erwinia mallotivora strain BT-MARDI, a papaya dieback pathogen.</title>
        <authorList>
            <person name="Redzuan R."/>
            <person name="Abu Bakar N."/>
            <person name="Badrun R."/>
            <person name="Mohd Raih M.F."/>
            <person name="Rozano L."/>
            <person name="Mat Amin N."/>
        </authorList>
    </citation>
    <scope>NUCLEOTIDE SEQUENCE [LARGE SCALE GENOMIC DNA]</scope>
    <source>
        <strain evidence="12 13">BT-MARDI</strain>
    </source>
</reference>
<gene>
    <name evidence="12" type="primary">fliD</name>
    <name evidence="12" type="ORF">BG55_20160</name>
</gene>
<evidence type="ECO:0000256" key="2">
    <source>
        <dbReference type="ARBA" id="ARBA00011255"/>
    </source>
</evidence>
<evidence type="ECO:0000256" key="3">
    <source>
        <dbReference type="ARBA" id="ARBA00016246"/>
    </source>
</evidence>
<dbReference type="GO" id="GO:0005576">
    <property type="term" value="C:extracellular region"/>
    <property type="evidence" value="ECO:0007669"/>
    <property type="project" value="UniProtKB-SubCell"/>
</dbReference>
<evidence type="ECO:0000256" key="7">
    <source>
        <dbReference type="RuleBase" id="RU362066"/>
    </source>
</evidence>
<dbReference type="GO" id="GO:0071973">
    <property type="term" value="P:bacterial-type flagellum-dependent cell motility"/>
    <property type="evidence" value="ECO:0007669"/>
    <property type="project" value="TreeGrafter"/>
</dbReference>
<comment type="subunit">
    <text evidence="2 7">Homopentamer.</text>
</comment>
<protein>
    <recommendedName>
        <fullName evidence="3 7">Flagellar hook-associated protein 2</fullName>
        <shortName evidence="7">HAP2</shortName>
    </recommendedName>
    <alternativeName>
        <fullName evidence="7">Flagellar cap protein</fullName>
    </alternativeName>
</protein>
<keyword evidence="12" id="KW-0966">Cell projection</keyword>
<evidence type="ECO:0000256" key="8">
    <source>
        <dbReference type="SAM" id="MobiDB-lite"/>
    </source>
</evidence>
<dbReference type="PANTHER" id="PTHR30288:SF0">
    <property type="entry name" value="FLAGELLAR HOOK-ASSOCIATED PROTEIN 2"/>
    <property type="match status" value="1"/>
</dbReference>
<dbReference type="GO" id="GO:0007155">
    <property type="term" value="P:cell adhesion"/>
    <property type="evidence" value="ECO:0007669"/>
    <property type="project" value="InterPro"/>
</dbReference>
<dbReference type="AlphaFoldDB" id="A0A014LWD9"/>
<keyword evidence="12" id="KW-0969">Cilium</keyword>
<dbReference type="PANTHER" id="PTHR30288">
    <property type="entry name" value="FLAGELLAR CAP/ASSEMBLY PROTEIN FLID"/>
    <property type="match status" value="1"/>
</dbReference>
<evidence type="ECO:0000256" key="9">
    <source>
        <dbReference type="SAM" id="SignalP"/>
    </source>
</evidence>
<feature type="domain" description="Flagellar hook-associated protein 2 N-terminal" evidence="10">
    <location>
        <begin position="93"/>
        <end position="188"/>
    </location>
</feature>
<keyword evidence="9" id="KW-0732">Signal</keyword>
<feature type="region of interest" description="Disordered" evidence="8">
    <location>
        <begin position="490"/>
        <end position="511"/>
    </location>
</feature>
<comment type="caution">
    <text evidence="12">The sequence shown here is derived from an EMBL/GenBank/DDBJ whole genome shotgun (WGS) entry which is preliminary data.</text>
</comment>
<accession>A0A014LWD9</accession>
<comment type="similarity">
    <text evidence="1 7">Belongs to the FliD family.</text>
</comment>
<dbReference type="NCBIfam" id="NF005955">
    <property type="entry name" value="PRK08032.1"/>
    <property type="match status" value="1"/>
</dbReference>
<evidence type="ECO:0000259" key="11">
    <source>
        <dbReference type="Pfam" id="PF07195"/>
    </source>
</evidence>
<evidence type="ECO:0000256" key="6">
    <source>
        <dbReference type="ARBA" id="ARBA00025175"/>
    </source>
</evidence>
<dbReference type="Proteomes" id="UP000019918">
    <property type="component" value="Unassembled WGS sequence"/>
</dbReference>
<dbReference type="GO" id="GO:0009424">
    <property type="term" value="C:bacterial-type flagellum hook"/>
    <property type="evidence" value="ECO:0007669"/>
    <property type="project" value="UniProtKB-UniRule"/>
</dbReference>
<dbReference type="InterPro" id="IPR040026">
    <property type="entry name" value="FliD"/>
</dbReference>
<keyword evidence="13" id="KW-1185">Reference proteome</keyword>
<comment type="function">
    <text evidence="7">Required for morphogenesis and for the elongation of the flagellar filament by facilitating polymerization of the flagellin monomers at the tip of growing filament. Forms a capping structure, which prevents flagellin subunits (transported through the central channel of the flagellum) from leaking out without polymerization at the distal end.</text>
</comment>
<dbReference type="Pfam" id="PF02465">
    <property type="entry name" value="FliD_N"/>
    <property type="match status" value="1"/>
</dbReference>
<evidence type="ECO:0000313" key="12">
    <source>
        <dbReference type="EMBL" id="EXU73891.1"/>
    </source>
</evidence>
<comment type="subcellular location">
    <subcellularLocation>
        <location evidence="7">Secreted</location>
    </subcellularLocation>
    <subcellularLocation>
        <location evidence="7">Bacterial flagellum</location>
    </subcellularLocation>
</comment>
<feature type="signal peptide" evidence="9">
    <location>
        <begin position="1"/>
        <end position="20"/>
    </location>
</feature>
<feature type="chain" id="PRO_5001472084" description="Flagellar hook-associated protein 2" evidence="9">
    <location>
        <begin position="21"/>
        <end position="558"/>
    </location>
</feature>
<dbReference type="STRING" id="69222.BG55_20160"/>
<comment type="function">
    <text evidence="6">Required for the morphogenesis and for the elongation of the flagellar filament by facilitating polymerization of the flagellin monomers at the tip of growing filament. Forms a capping structure, which prevents flagellin subunits (transported through the central channel of the flagellum) from leaking out without polymerization at the distal end.</text>
</comment>
<keyword evidence="12" id="KW-0282">Flagellum</keyword>
<sequence length="558" mass="56905">MSTISSLPVSSALSSSALSAANATPSVADDSSTQAATTATTSSDDSSTTSTTTTPSSSDTTSTATPTTTTSSESSTTDSGTADSGMSMLGVGSGLDLSGMLDKLEETEKAALTPVTQQQQSWTAKLSGYGQLKSSLETFQTANQKLTDPTLFNATKADSSSSAISATTTAGAQEGKYSVSVSQLAQSQTLTSGIAKDTDAKLGDSGVDSRTLTITLADGSHKDIKLSSDQTSLSGMQDAINHADAGVTASVVKVADGSYRLSLTASETGTSHAITSVSADGDDKLEKFIGFSAGGGGLSESVKAQNAKLSVNNIDVESSSNSVSDALPGVTLDLNAVTTGSQTVTVSTDTDSAEQAVSDWVDAYNAQVDTSASLTKSAAADASDSDTTQSSSEDSSNGPLVGDGTVRTIQRQLQNALTDSSGSDSLQSLIQVGITTDPMTGKLKLDKDALHTAITESPEDVSNLFAGNGKSTGTATSIATQLTSALSENGSLGNAQSAASSRLSTLQQRYSEQSQRIDNTLERYKKQFTQLDSVISQLNSTSSFLTQQFSATQSESTK</sequence>
<feature type="domain" description="Flagellar hook-associated protein 2 C-terminal" evidence="11">
    <location>
        <begin position="304"/>
        <end position="540"/>
    </location>
</feature>
<dbReference type="InterPro" id="IPR010809">
    <property type="entry name" value="FliD_C"/>
</dbReference>
<evidence type="ECO:0000256" key="5">
    <source>
        <dbReference type="ARBA" id="ARBA00023143"/>
    </source>
</evidence>
<evidence type="ECO:0000313" key="13">
    <source>
        <dbReference type="Proteomes" id="UP000019918"/>
    </source>
</evidence>
<keyword evidence="7" id="KW-0964">Secreted</keyword>
<keyword evidence="4" id="KW-0175">Coiled coil</keyword>
<proteinExistence type="inferred from homology"/>
<feature type="compositionally biased region" description="Low complexity" evidence="8">
    <location>
        <begin position="377"/>
        <end position="396"/>
    </location>
</feature>
<name>A0A014LWD9_9GAMM</name>
<evidence type="ECO:0000259" key="10">
    <source>
        <dbReference type="Pfam" id="PF02465"/>
    </source>
</evidence>
<dbReference type="PATRIC" id="fig|69222.5.peg.4115"/>
<evidence type="ECO:0000256" key="1">
    <source>
        <dbReference type="ARBA" id="ARBA00009764"/>
    </source>
</evidence>
<feature type="region of interest" description="Disordered" evidence="8">
    <location>
        <begin position="377"/>
        <end position="403"/>
    </location>
</feature>
<dbReference type="GO" id="GO:0009421">
    <property type="term" value="C:bacterial-type flagellum filament cap"/>
    <property type="evidence" value="ECO:0007669"/>
    <property type="project" value="InterPro"/>
</dbReference>
<dbReference type="InterPro" id="IPR003481">
    <property type="entry name" value="FliD_N"/>
</dbReference>